<evidence type="ECO:0000256" key="1">
    <source>
        <dbReference type="SAM" id="MobiDB-lite"/>
    </source>
</evidence>
<protein>
    <submittedName>
        <fullName evidence="2">Uncharacterized protein</fullName>
    </submittedName>
</protein>
<evidence type="ECO:0000313" key="2">
    <source>
        <dbReference type="EMBL" id="GAF89101.1"/>
    </source>
</evidence>
<proteinExistence type="predicted"/>
<name>X0TPB6_9ZZZZ</name>
<dbReference type="AlphaFoldDB" id="X0TPB6"/>
<gene>
    <name evidence="2" type="ORF">S01H1_27342</name>
</gene>
<accession>X0TPB6</accession>
<reference evidence="2" key="1">
    <citation type="journal article" date="2014" name="Front. Microbiol.">
        <title>High frequency of phylogenetically diverse reductive dehalogenase-homologous genes in deep subseafloor sedimentary metagenomes.</title>
        <authorList>
            <person name="Kawai M."/>
            <person name="Futagami T."/>
            <person name="Toyoda A."/>
            <person name="Takaki Y."/>
            <person name="Nishi S."/>
            <person name="Hori S."/>
            <person name="Arai W."/>
            <person name="Tsubouchi T."/>
            <person name="Morono Y."/>
            <person name="Uchiyama I."/>
            <person name="Ito T."/>
            <person name="Fujiyama A."/>
            <person name="Inagaki F."/>
            <person name="Takami H."/>
        </authorList>
    </citation>
    <scope>NUCLEOTIDE SEQUENCE</scope>
    <source>
        <strain evidence="2">Expedition CK06-06</strain>
    </source>
</reference>
<feature type="non-terminal residue" evidence="2">
    <location>
        <position position="280"/>
    </location>
</feature>
<organism evidence="2">
    <name type="scientific">marine sediment metagenome</name>
    <dbReference type="NCBI Taxonomy" id="412755"/>
    <lineage>
        <taxon>unclassified sequences</taxon>
        <taxon>metagenomes</taxon>
        <taxon>ecological metagenomes</taxon>
    </lineage>
</organism>
<feature type="non-terminal residue" evidence="2">
    <location>
        <position position="1"/>
    </location>
</feature>
<dbReference type="EMBL" id="BARS01016638">
    <property type="protein sequence ID" value="GAF89101.1"/>
    <property type="molecule type" value="Genomic_DNA"/>
</dbReference>
<sequence>PIARILGGAGFGGLAAAQGAPLEESIAQGFIGAALTKGQKRKPKEVAPKALDREVTGIEKDQRAIDGKKPIVERDTKIVKDADLLKSSSETLKAEQGEKFVEPIKDISPESPFGRKIATSLENLKQDVNFAEGPVAEAVAGELKSISGGKKKSSTAPPVKPETLGTFGSASERGEMLRETQIKQQRMAKEFKLSDAEINKMKVDITGKNSKRQFTKDELLKFDAELDALQSKRVQNTLDNIVSENGQALFKDGEAIKERGIGGAILDFFKPVINRVGLKV</sequence>
<comment type="caution">
    <text evidence="2">The sequence shown here is derived from an EMBL/GenBank/DDBJ whole genome shotgun (WGS) entry which is preliminary data.</text>
</comment>
<feature type="region of interest" description="Disordered" evidence="1">
    <location>
        <begin position="146"/>
        <end position="167"/>
    </location>
</feature>